<reference evidence="4" key="1">
    <citation type="journal article" date="2019" name="Int. J. Syst. Evol. Microbiol.">
        <title>The Global Catalogue of Microorganisms (GCM) 10K type strain sequencing project: providing services to taxonomists for standard genome sequencing and annotation.</title>
        <authorList>
            <consortium name="The Broad Institute Genomics Platform"/>
            <consortium name="The Broad Institute Genome Sequencing Center for Infectious Disease"/>
            <person name="Wu L."/>
            <person name="Ma J."/>
        </authorList>
    </citation>
    <scope>NUCLEOTIDE SEQUENCE [LARGE SCALE GENOMIC DNA]</scope>
    <source>
        <strain evidence="4">JCM 17217</strain>
    </source>
</reference>
<evidence type="ECO:0000313" key="3">
    <source>
        <dbReference type="EMBL" id="GAA3981498.1"/>
    </source>
</evidence>
<dbReference type="RefSeq" id="WP_345125444.1">
    <property type="nucleotide sequence ID" value="NZ_BAABDI010000020.1"/>
</dbReference>
<dbReference type="InterPro" id="IPR001509">
    <property type="entry name" value="Epimerase_deHydtase"/>
</dbReference>
<comment type="similarity">
    <text evidence="1">Belongs to the NAD(P)-dependent epimerase/dehydratase family.</text>
</comment>
<protein>
    <submittedName>
        <fullName evidence="3">NAD-dependent epimerase/dehydratase family protein</fullName>
    </submittedName>
</protein>
<dbReference type="InterPro" id="IPR036291">
    <property type="entry name" value="NAD(P)-bd_dom_sf"/>
</dbReference>
<dbReference type="PANTHER" id="PTHR42687">
    <property type="entry name" value="L-THREONINE 3-DEHYDROGENASE"/>
    <property type="match status" value="1"/>
</dbReference>
<name>A0ABP7QF86_9BACT</name>
<dbReference type="PANTHER" id="PTHR42687:SF1">
    <property type="entry name" value="L-THREONINE 3-DEHYDROGENASE, MITOCHONDRIAL"/>
    <property type="match status" value="1"/>
</dbReference>
<comment type="caution">
    <text evidence="3">The sequence shown here is derived from an EMBL/GenBank/DDBJ whole genome shotgun (WGS) entry which is preliminary data.</text>
</comment>
<sequence length="330" mass="36627">MALPSGEPDTTFLPGSVLVIGACGQLGLELVAALRQRYDPNLVVAADVRPPKNPELLAGGPFELLDVLDRSRLDKLIRQYRPKQIYHLAALLSATAEKNPLFGWQLNMDGLLIVLEAAVAHGVAQVYWPSSIAVFGPDTPRDNTPQVTIMNPNTVYGISKLAGEQWCEWYHRKHGLDVRSLRYPGLIGYKSLPGGGTTDYAVDIYHKAVAGDKYECFLSEDTYLPMMYMPDALKATLDLMHAPAEQIKVRTSYNLGAMSFSPAEITASIQQHEPGFEVTYQPDGRQQIADSWPASIDDAKARQDWGWQPDFDLDKMTADMLLHLKQMQPV</sequence>
<feature type="domain" description="NAD-dependent epimerase/dehydratase" evidence="2">
    <location>
        <begin position="17"/>
        <end position="256"/>
    </location>
</feature>
<accession>A0ABP7QF86</accession>
<dbReference type="Pfam" id="PF01370">
    <property type="entry name" value="Epimerase"/>
    <property type="match status" value="1"/>
</dbReference>
<dbReference type="Proteomes" id="UP001501556">
    <property type="component" value="Unassembled WGS sequence"/>
</dbReference>
<evidence type="ECO:0000313" key="4">
    <source>
        <dbReference type="Proteomes" id="UP001501556"/>
    </source>
</evidence>
<dbReference type="EMBL" id="BAABDI010000020">
    <property type="protein sequence ID" value="GAA3981498.1"/>
    <property type="molecule type" value="Genomic_DNA"/>
</dbReference>
<evidence type="ECO:0000256" key="1">
    <source>
        <dbReference type="ARBA" id="ARBA00007637"/>
    </source>
</evidence>
<organism evidence="3 4">
    <name type="scientific">Hymenobacter antarcticus</name>
    <dbReference type="NCBI Taxonomy" id="486270"/>
    <lineage>
        <taxon>Bacteria</taxon>
        <taxon>Pseudomonadati</taxon>
        <taxon>Bacteroidota</taxon>
        <taxon>Cytophagia</taxon>
        <taxon>Cytophagales</taxon>
        <taxon>Hymenobacteraceae</taxon>
        <taxon>Hymenobacter</taxon>
    </lineage>
</organism>
<dbReference type="Gene3D" id="3.40.50.720">
    <property type="entry name" value="NAD(P)-binding Rossmann-like Domain"/>
    <property type="match status" value="1"/>
</dbReference>
<dbReference type="SUPFAM" id="SSF51735">
    <property type="entry name" value="NAD(P)-binding Rossmann-fold domains"/>
    <property type="match status" value="1"/>
</dbReference>
<keyword evidence="4" id="KW-1185">Reference proteome</keyword>
<gene>
    <name evidence="3" type="ORF">GCM10022407_28460</name>
</gene>
<evidence type="ECO:0000259" key="2">
    <source>
        <dbReference type="Pfam" id="PF01370"/>
    </source>
</evidence>
<dbReference type="InterPro" id="IPR051225">
    <property type="entry name" value="NAD(P)_epim/dehydratase"/>
</dbReference>
<proteinExistence type="inferred from homology"/>